<dbReference type="Pfam" id="PF00589">
    <property type="entry name" value="Phage_integrase"/>
    <property type="match status" value="1"/>
</dbReference>
<comment type="similarity">
    <text evidence="1">Belongs to the 'phage' integrase family.</text>
</comment>
<keyword evidence="2" id="KW-0229">DNA integration</keyword>
<evidence type="ECO:0000256" key="2">
    <source>
        <dbReference type="ARBA" id="ARBA00022908"/>
    </source>
</evidence>
<evidence type="ECO:0000259" key="4">
    <source>
        <dbReference type="PROSITE" id="PS51898"/>
    </source>
</evidence>
<accession>A0A0C5WQD0</accession>
<protein>
    <recommendedName>
        <fullName evidence="4">Tyr recombinase domain-containing protein</fullName>
    </recommendedName>
</protein>
<keyword evidence="6" id="KW-1185">Reference proteome</keyword>
<dbReference type="Proteomes" id="UP000032303">
    <property type="component" value="Chromosome 2"/>
</dbReference>
<dbReference type="AlphaFoldDB" id="A0A0C5WQD0"/>
<dbReference type="HOGENOM" id="CLU_027562_0_3_6"/>
<dbReference type="SUPFAM" id="SSF56349">
    <property type="entry name" value="DNA breaking-rejoining enzymes"/>
    <property type="match status" value="1"/>
</dbReference>
<dbReference type="CDD" id="cd00801">
    <property type="entry name" value="INT_P4_C"/>
    <property type="match status" value="1"/>
</dbReference>
<dbReference type="STRING" id="658445.H744_2c1923"/>
<dbReference type="InterPro" id="IPR013762">
    <property type="entry name" value="Integrase-like_cat_sf"/>
</dbReference>
<gene>
    <name evidence="5" type="ORF">H744_2c1923</name>
</gene>
<name>A0A0C5WQD0_9GAMM</name>
<keyword evidence="3" id="KW-0233">DNA recombination</keyword>
<evidence type="ECO:0000256" key="3">
    <source>
        <dbReference type="ARBA" id="ARBA00023172"/>
    </source>
</evidence>
<reference evidence="5 6" key="1">
    <citation type="submission" date="2013-05" db="EMBL/GenBank/DDBJ databases">
        <title>Complete genome sequence of the lipase-producing bacterium Photobacterium gaetbulicola Gung47.</title>
        <authorList>
            <person name="Kim Y.-O."/>
        </authorList>
    </citation>
    <scope>NUCLEOTIDE SEQUENCE [LARGE SCALE GENOMIC DNA]</scope>
    <source>
        <strain evidence="5 6">Gung47</strain>
    </source>
</reference>
<dbReference type="PANTHER" id="PTHR30629">
    <property type="entry name" value="PROPHAGE INTEGRASE"/>
    <property type="match status" value="1"/>
</dbReference>
<dbReference type="EMBL" id="CP005974">
    <property type="protein sequence ID" value="AJR08587.1"/>
    <property type="molecule type" value="Genomic_DNA"/>
</dbReference>
<feature type="domain" description="Tyr recombinase" evidence="4">
    <location>
        <begin position="1"/>
        <end position="144"/>
    </location>
</feature>
<dbReference type="GO" id="GO:0003677">
    <property type="term" value="F:DNA binding"/>
    <property type="evidence" value="ECO:0007669"/>
    <property type="project" value="InterPro"/>
</dbReference>
<dbReference type="InterPro" id="IPR011010">
    <property type="entry name" value="DNA_brk_join_enz"/>
</dbReference>
<evidence type="ECO:0000313" key="5">
    <source>
        <dbReference type="EMBL" id="AJR08587.1"/>
    </source>
</evidence>
<dbReference type="InterPro" id="IPR050808">
    <property type="entry name" value="Phage_Integrase"/>
</dbReference>
<dbReference type="GO" id="GO:0015074">
    <property type="term" value="P:DNA integration"/>
    <property type="evidence" value="ECO:0007669"/>
    <property type="project" value="UniProtKB-KW"/>
</dbReference>
<dbReference type="PROSITE" id="PS51898">
    <property type="entry name" value="TYR_RECOMBINASE"/>
    <property type="match status" value="1"/>
</dbReference>
<sequence>MLWGNRLSELRLARRSHFDMKAGIWTVPKELSKTNKPIRRPIPTKARAILERVMETYDDVLFPGQNLNTPITISAANRYIRRIRASLPLEEWRTHDFRRSLSTGASELGVMPHVVEKMLGHELGGVLAVYNKHDWLEEQREGYELYGNRLHAEIGDFVSVKDIFDI</sequence>
<dbReference type="InterPro" id="IPR002104">
    <property type="entry name" value="Integrase_catalytic"/>
</dbReference>
<organism evidence="5 6">
    <name type="scientific">Photobacterium gaetbulicola Gung47</name>
    <dbReference type="NCBI Taxonomy" id="658445"/>
    <lineage>
        <taxon>Bacteria</taxon>
        <taxon>Pseudomonadati</taxon>
        <taxon>Pseudomonadota</taxon>
        <taxon>Gammaproteobacteria</taxon>
        <taxon>Vibrionales</taxon>
        <taxon>Vibrionaceae</taxon>
        <taxon>Photobacterium</taxon>
    </lineage>
</organism>
<dbReference type="Gene3D" id="1.10.443.10">
    <property type="entry name" value="Intergrase catalytic core"/>
    <property type="match status" value="1"/>
</dbReference>
<evidence type="ECO:0000313" key="6">
    <source>
        <dbReference type="Proteomes" id="UP000032303"/>
    </source>
</evidence>
<dbReference type="GO" id="GO:0006310">
    <property type="term" value="P:DNA recombination"/>
    <property type="evidence" value="ECO:0007669"/>
    <property type="project" value="UniProtKB-KW"/>
</dbReference>
<dbReference type="PATRIC" id="fig|658445.3.peg.3864"/>
<proteinExistence type="inferred from homology"/>
<dbReference type="PANTHER" id="PTHR30629:SF2">
    <property type="entry name" value="PROPHAGE INTEGRASE INTS-RELATED"/>
    <property type="match status" value="1"/>
</dbReference>
<evidence type="ECO:0000256" key="1">
    <source>
        <dbReference type="ARBA" id="ARBA00008857"/>
    </source>
</evidence>
<dbReference type="KEGG" id="pgb:H744_2c1923"/>